<proteinExistence type="predicted"/>
<dbReference type="Proteomes" id="UP001529510">
    <property type="component" value="Unassembled WGS sequence"/>
</dbReference>
<reference evidence="1 2" key="1">
    <citation type="submission" date="2024-05" db="EMBL/GenBank/DDBJ databases">
        <title>Genome sequencing and assembly of Indian major carp, Cirrhinus mrigala (Hamilton, 1822).</title>
        <authorList>
            <person name="Mohindra V."/>
            <person name="Chowdhury L.M."/>
            <person name="Lal K."/>
            <person name="Jena J.K."/>
        </authorList>
    </citation>
    <scope>NUCLEOTIDE SEQUENCE [LARGE SCALE GENOMIC DNA]</scope>
    <source>
        <strain evidence="1">CM1030</strain>
        <tissue evidence="1">Blood</tissue>
    </source>
</reference>
<name>A0ABD0MII1_CIRMR</name>
<gene>
    <name evidence="1" type="ORF">M9458_055846</name>
</gene>
<dbReference type="AlphaFoldDB" id="A0ABD0MII1"/>
<accession>A0ABD0MII1</accession>
<protein>
    <submittedName>
        <fullName evidence="1">Uncharacterized protein</fullName>
    </submittedName>
</protein>
<feature type="non-terminal residue" evidence="1">
    <location>
        <position position="1"/>
    </location>
</feature>
<keyword evidence="2" id="KW-1185">Reference proteome</keyword>
<evidence type="ECO:0000313" key="1">
    <source>
        <dbReference type="EMBL" id="KAL0148837.1"/>
    </source>
</evidence>
<organism evidence="1 2">
    <name type="scientific">Cirrhinus mrigala</name>
    <name type="common">Mrigala</name>
    <dbReference type="NCBI Taxonomy" id="683832"/>
    <lineage>
        <taxon>Eukaryota</taxon>
        <taxon>Metazoa</taxon>
        <taxon>Chordata</taxon>
        <taxon>Craniata</taxon>
        <taxon>Vertebrata</taxon>
        <taxon>Euteleostomi</taxon>
        <taxon>Actinopterygii</taxon>
        <taxon>Neopterygii</taxon>
        <taxon>Teleostei</taxon>
        <taxon>Ostariophysi</taxon>
        <taxon>Cypriniformes</taxon>
        <taxon>Cyprinidae</taxon>
        <taxon>Labeoninae</taxon>
        <taxon>Labeonini</taxon>
        <taxon>Cirrhinus</taxon>
    </lineage>
</organism>
<evidence type="ECO:0000313" key="2">
    <source>
        <dbReference type="Proteomes" id="UP001529510"/>
    </source>
</evidence>
<dbReference type="EMBL" id="JAMKFB020000601">
    <property type="protein sequence ID" value="KAL0148837.1"/>
    <property type="molecule type" value="Genomic_DNA"/>
</dbReference>
<sequence length="127" mass="13856">LGQSCARAYCGAHALSSGQDRKCGYLDKAYLHVGQTSHVCLDIMSVCAFRIGKYAAVVPSLVNQEVGHQLSPVHTTRGTQRQSDAIPFISMESWRFPATRATAAVSDRWRPDVGVSSDATKFRISQL</sequence>
<comment type="caution">
    <text evidence="1">The sequence shown here is derived from an EMBL/GenBank/DDBJ whole genome shotgun (WGS) entry which is preliminary data.</text>
</comment>